<dbReference type="Proteomes" id="UP000484255">
    <property type="component" value="Unassembled WGS sequence"/>
</dbReference>
<keyword evidence="4 5" id="KW-0472">Membrane</keyword>
<dbReference type="AlphaFoldDB" id="A0A7C9TJ71"/>
<feature type="transmembrane region" description="Helical" evidence="5">
    <location>
        <begin position="51"/>
        <end position="71"/>
    </location>
</feature>
<name>A0A7C9TJ71_9BURK</name>
<dbReference type="NCBIfam" id="NF001325">
    <property type="entry name" value="PRK00259.1-3"/>
    <property type="match status" value="1"/>
</dbReference>
<keyword evidence="3 5" id="KW-1133">Transmembrane helix</keyword>
<keyword evidence="7" id="KW-1185">Reference proteome</keyword>
<accession>A0A7C9TJ71</accession>
<evidence type="ECO:0000256" key="1">
    <source>
        <dbReference type="ARBA" id="ARBA00022475"/>
    </source>
</evidence>
<gene>
    <name evidence="5" type="primary">yciB</name>
    <name evidence="6" type="ORF">G3A44_06090</name>
</gene>
<dbReference type="InterPro" id="IPR006008">
    <property type="entry name" value="YciB"/>
</dbReference>
<keyword evidence="2 5" id="KW-0812">Transmembrane</keyword>
<protein>
    <recommendedName>
        <fullName evidence="5">Inner membrane-spanning protein YciB</fullName>
    </recommendedName>
</protein>
<comment type="caution">
    <text evidence="6">The sequence shown here is derived from an EMBL/GenBank/DDBJ whole genome shotgun (WGS) entry which is preliminary data.</text>
</comment>
<feature type="transmembrane region" description="Helical" evidence="5">
    <location>
        <begin position="150"/>
        <end position="170"/>
    </location>
</feature>
<comment type="function">
    <text evidence="5">Plays a role in cell envelope biogenesis, maintenance of cell envelope integrity and membrane homeostasis.</text>
</comment>
<dbReference type="PANTHER" id="PTHR36917">
    <property type="entry name" value="INTRACELLULAR SEPTATION PROTEIN A-RELATED"/>
    <property type="match status" value="1"/>
</dbReference>
<evidence type="ECO:0000256" key="2">
    <source>
        <dbReference type="ARBA" id="ARBA00022692"/>
    </source>
</evidence>
<dbReference type="HAMAP" id="MF_00189">
    <property type="entry name" value="YciB"/>
    <property type="match status" value="1"/>
</dbReference>
<feature type="transmembrane region" description="Helical" evidence="5">
    <location>
        <begin position="78"/>
        <end position="97"/>
    </location>
</feature>
<proteinExistence type="inferred from homology"/>
<evidence type="ECO:0000256" key="5">
    <source>
        <dbReference type="HAMAP-Rule" id="MF_00189"/>
    </source>
</evidence>
<feature type="transmembrane region" description="Helical" evidence="5">
    <location>
        <begin position="109"/>
        <end position="125"/>
    </location>
</feature>
<evidence type="ECO:0000256" key="4">
    <source>
        <dbReference type="ARBA" id="ARBA00023136"/>
    </source>
</evidence>
<sequence length="218" mass="24051">MKLLLDFLPLILFFGTFKYAESHKDWAAGFASEHFGALVSGGVVGPDEAPVLLSTLVVIVATLAQVLILKLRGRKVDLMLWISLVMVVGLGGLTIWLHDETFIKWKPTGLYLAFSVVLAVSERFFRRNLIRTLLGDQLPLPAAAWRRINAAWVLFFAVIAVLNIAVAYSVDTATWVNFKVFGITGLMAVFMVGLGVYIHRVLPPETPEAPRSTEEGPQ</sequence>
<keyword evidence="1 5" id="KW-1003">Cell membrane</keyword>
<keyword evidence="5" id="KW-0997">Cell inner membrane</keyword>
<feature type="transmembrane region" description="Helical" evidence="5">
    <location>
        <begin position="176"/>
        <end position="198"/>
    </location>
</feature>
<comment type="subcellular location">
    <subcellularLocation>
        <location evidence="5">Cell inner membrane</location>
        <topology evidence="5">Multi-pass membrane protein</topology>
    </subcellularLocation>
</comment>
<dbReference type="Pfam" id="PF04279">
    <property type="entry name" value="IspA"/>
    <property type="match status" value="1"/>
</dbReference>
<evidence type="ECO:0000313" key="6">
    <source>
        <dbReference type="EMBL" id="NDY90763.1"/>
    </source>
</evidence>
<comment type="similarity">
    <text evidence="5">Belongs to the YciB family.</text>
</comment>
<evidence type="ECO:0000313" key="7">
    <source>
        <dbReference type="Proteomes" id="UP000484255"/>
    </source>
</evidence>
<dbReference type="EMBL" id="JAAGOH010000005">
    <property type="protein sequence ID" value="NDY90763.1"/>
    <property type="molecule type" value="Genomic_DNA"/>
</dbReference>
<organism evidence="6 7">
    <name type="scientific">Ideonella livida</name>
    <dbReference type="NCBI Taxonomy" id="2707176"/>
    <lineage>
        <taxon>Bacteria</taxon>
        <taxon>Pseudomonadati</taxon>
        <taxon>Pseudomonadota</taxon>
        <taxon>Betaproteobacteria</taxon>
        <taxon>Burkholderiales</taxon>
        <taxon>Sphaerotilaceae</taxon>
        <taxon>Ideonella</taxon>
    </lineage>
</organism>
<evidence type="ECO:0000256" key="3">
    <source>
        <dbReference type="ARBA" id="ARBA00022989"/>
    </source>
</evidence>
<dbReference type="RefSeq" id="WP_163456618.1">
    <property type="nucleotide sequence ID" value="NZ_JAAGOH010000005.1"/>
</dbReference>
<dbReference type="PANTHER" id="PTHR36917:SF1">
    <property type="entry name" value="INNER MEMBRANE-SPANNING PROTEIN YCIB"/>
    <property type="match status" value="1"/>
</dbReference>
<dbReference type="GO" id="GO:0005886">
    <property type="term" value="C:plasma membrane"/>
    <property type="evidence" value="ECO:0007669"/>
    <property type="project" value="UniProtKB-SubCell"/>
</dbReference>
<reference evidence="6 7" key="1">
    <citation type="submission" date="2020-02" db="EMBL/GenBank/DDBJ databases">
        <title>Ideonella bacterium strain TBM-1.</title>
        <authorList>
            <person name="Chen W.-M."/>
        </authorList>
    </citation>
    <scope>NUCLEOTIDE SEQUENCE [LARGE SCALE GENOMIC DNA]</scope>
    <source>
        <strain evidence="6 7">TBM-1</strain>
    </source>
</reference>